<protein>
    <submittedName>
        <fullName evidence="2">Type IV pilus assembly protein PilN</fullName>
    </submittedName>
</protein>
<name>A0A1I3AVI9_9GAMM</name>
<feature type="transmembrane region" description="Helical" evidence="1">
    <location>
        <begin position="21"/>
        <end position="44"/>
    </location>
</feature>
<dbReference type="EMBL" id="FOPY01000005">
    <property type="protein sequence ID" value="SFH53361.1"/>
    <property type="molecule type" value="Genomic_DNA"/>
</dbReference>
<keyword evidence="1" id="KW-0472">Membrane</keyword>
<keyword evidence="1" id="KW-1133">Transmembrane helix</keyword>
<dbReference type="GO" id="GO:0043683">
    <property type="term" value="P:type IV pilus assembly"/>
    <property type="evidence" value="ECO:0007669"/>
    <property type="project" value="TreeGrafter"/>
</dbReference>
<dbReference type="PANTHER" id="PTHR40278">
    <property type="entry name" value="DNA UTILIZATION PROTEIN HOFN"/>
    <property type="match status" value="1"/>
</dbReference>
<dbReference type="RefSeq" id="WP_092845244.1">
    <property type="nucleotide sequence ID" value="NZ_FOPY01000005.1"/>
</dbReference>
<dbReference type="Pfam" id="PF05137">
    <property type="entry name" value="PilN"/>
    <property type="match status" value="1"/>
</dbReference>
<dbReference type="GO" id="GO:0043107">
    <property type="term" value="P:type IV pilus-dependent motility"/>
    <property type="evidence" value="ECO:0007669"/>
    <property type="project" value="TreeGrafter"/>
</dbReference>
<dbReference type="STRING" id="442341.SAMN04487959_105138"/>
<dbReference type="InterPro" id="IPR007813">
    <property type="entry name" value="PilN"/>
</dbReference>
<evidence type="ECO:0000256" key="1">
    <source>
        <dbReference type="SAM" id="Phobius"/>
    </source>
</evidence>
<keyword evidence="3" id="KW-1185">Reference proteome</keyword>
<gene>
    <name evidence="2" type="ORF">SAMN04487959_105138</name>
</gene>
<accession>A0A1I3AVI9</accession>
<dbReference type="InterPro" id="IPR052534">
    <property type="entry name" value="Extracell_DNA_Util/SecSys_Comp"/>
</dbReference>
<sequence length="189" mass="21569">MTIDINLLPWREVQRERRSRRFLMILSLAALLGAVGAWGLSLWYEQALDAQQRRNDHVLAQIQHLDKDIKAIRDYQALRERMLAQIELIGELQASRPQTVRVFNQLAASLEDGVYYTQLSRQGQRLDIVGLAETNRQVSDQMRALAATEVFATPTLSEVQADEASGHRRFDMSVGEATWQEKAHDEVTP</sequence>
<proteinExistence type="predicted"/>
<reference evidence="2 3" key="1">
    <citation type="submission" date="2016-10" db="EMBL/GenBank/DDBJ databases">
        <authorList>
            <person name="de Groot N.N."/>
        </authorList>
    </citation>
    <scope>NUCLEOTIDE SEQUENCE [LARGE SCALE GENOMIC DNA]</scope>
    <source>
        <strain evidence="2 3">CGMCC 1.6848</strain>
    </source>
</reference>
<dbReference type="PANTHER" id="PTHR40278:SF2">
    <property type="entry name" value="TYPE IV PILUS INNER MEMBRANE COMPONENT PILN"/>
    <property type="match status" value="1"/>
</dbReference>
<evidence type="ECO:0000313" key="3">
    <source>
        <dbReference type="Proteomes" id="UP000199040"/>
    </source>
</evidence>
<dbReference type="AlphaFoldDB" id="A0A1I3AVI9"/>
<evidence type="ECO:0000313" key="2">
    <source>
        <dbReference type="EMBL" id="SFH53361.1"/>
    </source>
</evidence>
<organism evidence="2 3">
    <name type="scientific">Modicisalibacter xianhensis</name>
    <dbReference type="NCBI Taxonomy" id="442341"/>
    <lineage>
        <taxon>Bacteria</taxon>
        <taxon>Pseudomonadati</taxon>
        <taxon>Pseudomonadota</taxon>
        <taxon>Gammaproteobacteria</taxon>
        <taxon>Oceanospirillales</taxon>
        <taxon>Halomonadaceae</taxon>
        <taxon>Modicisalibacter</taxon>
    </lineage>
</organism>
<dbReference type="Proteomes" id="UP000199040">
    <property type="component" value="Unassembled WGS sequence"/>
</dbReference>
<keyword evidence="1" id="KW-0812">Transmembrane</keyword>